<dbReference type="Pfam" id="PF19291">
    <property type="entry name" value="TREH_N"/>
    <property type="match status" value="1"/>
</dbReference>
<comment type="caution">
    <text evidence="3">The sequence shown here is derived from an EMBL/GenBank/DDBJ whole genome shotgun (WGS) entry which is preliminary data.</text>
</comment>
<sequence length="594" mass="65831">MAVKLIEDYGLIGDGQTAALVHRDGSIDWLCWPRFDSDACFAALLGTSSHGCWKLAPVDAITSSSRRYRDDTLVLETDFELTTGHVRLIDFMPVENDASAVIRIVRGLAGKVSLRSELDLRFDYGSLRPALEIGQERAVAFVGPDLVVLHAPTQLSQQGTCIFSEVEVGEGEEIAFCLRYGSATAAPPPPIAAGAALRSTEEDWRSWVAKFAIKTQWPEAVRRSLLTLKAMIYRSTGGIVAAPTTSLPEAPAAENLNWDYRYCWLRDAAFTITVLLDAGYHEEAKAFRDWLLRAAGGEPEKIRIMYRVDGSRRLEEWIASWLPGHGGATPVRIGNAAAAQRQLDVYGELLDSVAAAAKAGIAPTEREGNLVAAVIGHVERVWNEPDHGLWESRGNPQHYTYSKVSAWAAMDRFVRRGDLHGSADGGFVCRMNGLRDRMHREICEKAFDSERQTFVEYYGSDEVDPSLLNLPLVGFLPVADRRIAKTVAAIERELVQEGYVHRRLSGEIREGAFLACSGWLAECQLMQGRRAEAERTFDHLLRARNELGLLAEEFNVRDRRLAGNFPQGLSHLALVRAAFRFEQRASNRGDGHGP</sequence>
<evidence type="ECO:0000313" key="3">
    <source>
        <dbReference type="EMBL" id="OSJ03460.1"/>
    </source>
</evidence>
<dbReference type="PANTHER" id="PTHR31616:SF0">
    <property type="entry name" value="GLUCAN 1,4-ALPHA-GLUCOSIDASE"/>
    <property type="match status" value="1"/>
</dbReference>
<dbReference type="GO" id="GO:0004553">
    <property type="term" value="F:hydrolase activity, hydrolyzing O-glycosyl compounds"/>
    <property type="evidence" value="ECO:0007669"/>
    <property type="project" value="UniProtKB-ARBA"/>
</dbReference>
<dbReference type="Proteomes" id="UP000193553">
    <property type="component" value="Unassembled WGS sequence"/>
</dbReference>
<dbReference type="Pfam" id="PF00723">
    <property type="entry name" value="Glyco_hydro_15"/>
    <property type="match status" value="1"/>
</dbReference>
<organism evidence="3 4">
    <name type="scientific">Bradyrhizobium canariense</name>
    <dbReference type="NCBI Taxonomy" id="255045"/>
    <lineage>
        <taxon>Bacteria</taxon>
        <taxon>Pseudomonadati</taxon>
        <taxon>Pseudomonadota</taxon>
        <taxon>Alphaproteobacteria</taxon>
        <taxon>Hyphomicrobiales</taxon>
        <taxon>Nitrobacteraceae</taxon>
        <taxon>Bradyrhizobium</taxon>
    </lineage>
</organism>
<name>A0A1X3GEC5_9BRAD</name>
<dbReference type="InterPro" id="IPR045582">
    <property type="entry name" value="Trehalase-like_N"/>
</dbReference>
<dbReference type="AlphaFoldDB" id="A0A1X3GEC5"/>
<dbReference type="OrthoDB" id="3902805at2"/>
<dbReference type="Gene3D" id="1.50.10.10">
    <property type="match status" value="1"/>
</dbReference>
<dbReference type="SUPFAM" id="SSF48208">
    <property type="entry name" value="Six-hairpin glycosidases"/>
    <property type="match status" value="1"/>
</dbReference>
<gene>
    <name evidence="3" type="ORF">BSZ18_32375</name>
</gene>
<proteinExistence type="predicted"/>
<dbReference type="InterPro" id="IPR011613">
    <property type="entry name" value="GH15-like"/>
</dbReference>
<feature type="domain" description="GH15-like" evidence="1">
    <location>
        <begin position="219"/>
        <end position="578"/>
    </location>
</feature>
<reference evidence="3 4" key="1">
    <citation type="submission" date="2017-03" db="EMBL/GenBank/DDBJ databases">
        <title>Whole genome sequences of fourteen strains of Bradyrhizobium canariense and one strain of Bradyrhizobium japonicum isolated from Lupinus (Papilionoideae: Genisteae) species in Algeria.</title>
        <authorList>
            <person name="Crovadore J."/>
            <person name="Chekireb D."/>
            <person name="Brachmann A."/>
            <person name="Chablais R."/>
            <person name="Cochard B."/>
            <person name="Lefort F."/>
        </authorList>
    </citation>
    <scope>NUCLEOTIDE SEQUENCE [LARGE SCALE GENOMIC DNA]</scope>
    <source>
        <strain evidence="3 4">UBMA195</strain>
    </source>
</reference>
<dbReference type="GO" id="GO:0005975">
    <property type="term" value="P:carbohydrate metabolic process"/>
    <property type="evidence" value="ECO:0007669"/>
    <property type="project" value="InterPro"/>
</dbReference>
<dbReference type="InterPro" id="IPR008928">
    <property type="entry name" value="6-hairpin_glycosidase_sf"/>
</dbReference>
<dbReference type="InterPro" id="IPR012341">
    <property type="entry name" value="6hp_glycosidase-like_sf"/>
</dbReference>
<dbReference type="PANTHER" id="PTHR31616">
    <property type="entry name" value="TREHALASE"/>
    <property type="match status" value="1"/>
</dbReference>
<evidence type="ECO:0000313" key="4">
    <source>
        <dbReference type="Proteomes" id="UP000193553"/>
    </source>
</evidence>
<accession>A0A1X3GEC5</accession>
<evidence type="ECO:0000259" key="2">
    <source>
        <dbReference type="Pfam" id="PF19291"/>
    </source>
</evidence>
<evidence type="ECO:0000259" key="1">
    <source>
        <dbReference type="Pfam" id="PF00723"/>
    </source>
</evidence>
<dbReference type="EMBL" id="NAFI01000187">
    <property type="protein sequence ID" value="OSJ03460.1"/>
    <property type="molecule type" value="Genomic_DNA"/>
</dbReference>
<feature type="domain" description="Trehalase-like N-terminal" evidence="2">
    <location>
        <begin position="6"/>
        <end position="185"/>
    </location>
</feature>
<protein>
    <submittedName>
        <fullName evidence="3">Glucoamylase</fullName>
    </submittedName>
</protein>